<feature type="transmembrane region" description="Helical" evidence="1">
    <location>
        <begin position="107"/>
        <end position="127"/>
    </location>
</feature>
<feature type="transmembrane region" description="Helical" evidence="1">
    <location>
        <begin position="67"/>
        <end position="87"/>
    </location>
</feature>
<feature type="transmembrane region" description="Helical" evidence="1">
    <location>
        <begin position="192"/>
        <end position="214"/>
    </location>
</feature>
<accession>A0A6G1KCI8</accession>
<keyword evidence="1" id="KW-0472">Membrane</keyword>
<sequence>MHYEKLLQLCLIPTYFSLVLCLVTAILITHYWILGDFFTTAYFTLISPSTKKQTDYYTDFVTSPTDAAIVSASTALMAMIIATIAWYKLRRSNMDMPENLPRRRFWVGSVCLTATANFCSAFAALVLHYTNKGPDSFGCHESTDASGFVIMSCTREMAACNFMPNMRDRFDQKFNAPWAIPLTCNEIMTVKWFQIIIMLNAIALFGMFALQSWVRRKTREDRMGIYSKKLMSHGEP</sequence>
<evidence type="ECO:0000313" key="3">
    <source>
        <dbReference type="Proteomes" id="UP000799428"/>
    </source>
</evidence>
<dbReference type="EMBL" id="MU005769">
    <property type="protein sequence ID" value="KAF2710586.1"/>
    <property type="molecule type" value="Genomic_DNA"/>
</dbReference>
<name>A0A6G1KCI8_9PLEO</name>
<evidence type="ECO:0000256" key="1">
    <source>
        <dbReference type="SAM" id="Phobius"/>
    </source>
</evidence>
<keyword evidence="1" id="KW-0812">Transmembrane</keyword>
<keyword evidence="3" id="KW-1185">Reference proteome</keyword>
<reference evidence="2" key="1">
    <citation type="journal article" date="2020" name="Stud. Mycol.">
        <title>101 Dothideomycetes genomes: a test case for predicting lifestyles and emergence of pathogens.</title>
        <authorList>
            <person name="Haridas S."/>
            <person name="Albert R."/>
            <person name="Binder M."/>
            <person name="Bloem J."/>
            <person name="Labutti K."/>
            <person name="Salamov A."/>
            <person name="Andreopoulos B."/>
            <person name="Baker S."/>
            <person name="Barry K."/>
            <person name="Bills G."/>
            <person name="Bluhm B."/>
            <person name="Cannon C."/>
            <person name="Castanera R."/>
            <person name="Culley D."/>
            <person name="Daum C."/>
            <person name="Ezra D."/>
            <person name="Gonzalez J."/>
            <person name="Henrissat B."/>
            <person name="Kuo A."/>
            <person name="Liang C."/>
            <person name="Lipzen A."/>
            <person name="Lutzoni F."/>
            <person name="Magnuson J."/>
            <person name="Mondo S."/>
            <person name="Nolan M."/>
            <person name="Ohm R."/>
            <person name="Pangilinan J."/>
            <person name="Park H.-J."/>
            <person name="Ramirez L."/>
            <person name="Alfaro M."/>
            <person name="Sun H."/>
            <person name="Tritt A."/>
            <person name="Yoshinaga Y."/>
            <person name="Zwiers L.-H."/>
            <person name="Turgeon B."/>
            <person name="Goodwin S."/>
            <person name="Spatafora J."/>
            <person name="Crous P."/>
            <person name="Grigoriev I."/>
        </authorList>
    </citation>
    <scope>NUCLEOTIDE SEQUENCE</scope>
    <source>
        <strain evidence="2">CBS 279.74</strain>
    </source>
</reference>
<dbReference type="AlphaFoldDB" id="A0A6G1KCI8"/>
<dbReference type="OrthoDB" id="3746964at2759"/>
<gene>
    <name evidence="2" type="ORF">K504DRAFT_490678</name>
</gene>
<organism evidence="2 3">
    <name type="scientific">Pleomassaria siparia CBS 279.74</name>
    <dbReference type="NCBI Taxonomy" id="1314801"/>
    <lineage>
        <taxon>Eukaryota</taxon>
        <taxon>Fungi</taxon>
        <taxon>Dikarya</taxon>
        <taxon>Ascomycota</taxon>
        <taxon>Pezizomycotina</taxon>
        <taxon>Dothideomycetes</taxon>
        <taxon>Pleosporomycetidae</taxon>
        <taxon>Pleosporales</taxon>
        <taxon>Pleomassariaceae</taxon>
        <taxon>Pleomassaria</taxon>
    </lineage>
</organism>
<proteinExistence type="predicted"/>
<feature type="transmembrane region" description="Helical" evidence="1">
    <location>
        <begin position="12"/>
        <end position="33"/>
    </location>
</feature>
<dbReference type="Proteomes" id="UP000799428">
    <property type="component" value="Unassembled WGS sequence"/>
</dbReference>
<keyword evidence="1" id="KW-1133">Transmembrane helix</keyword>
<evidence type="ECO:0000313" key="2">
    <source>
        <dbReference type="EMBL" id="KAF2710586.1"/>
    </source>
</evidence>
<protein>
    <submittedName>
        <fullName evidence="2">Uncharacterized protein</fullName>
    </submittedName>
</protein>